<reference evidence="1" key="1">
    <citation type="submission" date="2022-03" db="EMBL/GenBank/DDBJ databases">
        <authorList>
            <person name="Lindestad O."/>
        </authorList>
    </citation>
    <scope>NUCLEOTIDE SEQUENCE</scope>
</reference>
<evidence type="ECO:0000313" key="1">
    <source>
        <dbReference type="EMBL" id="CAH2216290.1"/>
    </source>
</evidence>
<dbReference type="AlphaFoldDB" id="A0A8S4QNM4"/>
<feature type="non-terminal residue" evidence="1">
    <location>
        <position position="1"/>
    </location>
</feature>
<protein>
    <submittedName>
        <fullName evidence="1">Jg226 protein</fullName>
    </submittedName>
</protein>
<dbReference type="EMBL" id="CAKXAJ010014866">
    <property type="protein sequence ID" value="CAH2216290.1"/>
    <property type="molecule type" value="Genomic_DNA"/>
</dbReference>
<gene>
    <name evidence="1" type="primary">jg226</name>
    <name evidence="1" type="ORF">PAEG_LOCUS4341</name>
</gene>
<dbReference type="OrthoDB" id="6366357at2759"/>
<name>A0A8S4QNM4_9NEOP</name>
<organism evidence="1 2">
    <name type="scientific">Pararge aegeria aegeria</name>
    <dbReference type="NCBI Taxonomy" id="348720"/>
    <lineage>
        <taxon>Eukaryota</taxon>
        <taxon>Metazoa</taxon>
        <taxon>Ecdysozoa</taxon>
        <taxon>Arthropoda</taxon>
        <taxon>Hexapoda</taxon>
        <taxon>Insecta</taxon>
        <taxon>Pterygota</taxon>
        <taxon>Neoptera</taxon>
        <taxon>Endopterygota</taxon>
        <taxon>Lepidoptera</taxon>
        <taxon>Glossata</taxon>
        <taxon>Ditrysia</taxon>
        <taxon>Papilionoidea</taxon>
        <taxon>Nymphalidae</taxon>
        <taxon>Satyrinae</taxon>
        <taxon>Satyrini</taxon>
        <taxon>Parargina</taxon>
        <taxon>Pararge</taxon>
    </lineage>
</organism>
<sequence length="92" mass="10019">HDQYVEFTHSDFDADAAQSTVPFIDIQPLEPIKGTALISGAGIIHRGAHGTGGFIAAKLFTYDYSRHVKAESPPPIVDIEAEEELVLPANRF</sequence>
<keyword evidence="2" id="KW-1185">Reference proteome</keyword>
<proteinExistence type="predicted"/>
<dbReference type="Proteomes" id="UP000838756">
    <property type="component" value="Unassembled WGS sequence"/>
</dbReference>
<evidence type="ECO:0000313" key="2">
    <source>
        <dbReference type="Proteomes" id="UP000838756"/>
    </source>
</evidence>
<comment type="caution">
    <text evidence="1">The sequence shown here is derived from an EMBL/GenBank/DDBJ whole genome shotgun (WGS) entry which is preliminary data.</text>
</comment>
<dbReference type="PANTHER" id="PTHR47890">
    <property type="entry name" value="LD24308P"/>
    <property type="match status" value="1"/>
</dbReference>
<accession>A0A8S4QNM4</accession>
<dbReference type="PANTHER" id="PTHR47890:SF1">
    <property type="entry name" value="LD24308P"/>
    <property type="match status" value="1"/>
</dbReference>